<gene>
    <name evidence="3" type="ORF">IZO911_LOCUS13328</name>
</gene>
<reference evidence="3" key="1">
    <citation type="submission" date="2021-02" db="EMBL/GenBank/DDBJ databases">
        <authorList>
            <person name="Nowell W R."/>
        </authorList>
    </citation>
    <scope>NUCLEOTIDE SEQUENCE</scope>
</reference>
<feature type="domain" description="Laminin G" evidence="2">
    <location>
        <begin position="32"/>
        <end position="219"/>
    </location>
</feature>
<evidence type="ECO:0000259" key="2">
    <source>
        <dbReference type="PROSITE" id="PS50025"/>
    </source>
</evidence>
<dbReference type="InterPro" id="IPR050372">
    <property type="entry name" value="Neurexin-related_CASP"/>
</dbReference>
<name>A0A814AX11_9BILA</name>
<dbReference type="Pfam" id="PF02210">
    <property type="entry name" value="Laminin_G_2"/>
    <property type="match status" value="1"/>
</dbReference>
<dbReference type="EMBL" id="CAJNOE010000106">
    <property type="protein sequence ID" value="CAF0921300.1"/>
    <property type="molecule type" value="Genomic_DNA"/>
</dbReference>
<proteinExistence type="predicted"/>
<dbReference type="AlphaFoldDB" id="A0A814AX11"/>
<dbReference type="Proteomes" id="UP000663860">
    <property type="component" value="Unassembled WGS sequence"/>
</dbReference>
<dbReference type="PANTHER" id="PTHR15036:SF85">
    <property type="entry name" value="SP2353, ISOFORM A"/>
    <property type="match status" value="1"/>
</dbReference>
<sequence>MLQWLEFGPNHPESELESDPIELIVDNRVNRSTLSTNGIRNAVSLQPVLYVGGIPNSNTINLTGSGLNSYGFQGCLSSFIVDGRLLDYQTALVLHGKVKMNICSAHHFPQIVSDESTKLSDGKWHEVRVTRLGTDKIELIVDNRVNRSTLSTNGIRNAVSLQPVLYVGGIPNSNTINLTGSGLNSYGFQGCLSSFIVDGRLLDYQTALVLHGKVKMNICSELLTTETTSSQSVLVRENEAERHQSSENMDNLSL</sequence>
<comment type="caution">
    <text evidence="1">Lacks conserved residue(s) required for the propagation of feature annotation.</text>
</comment>
<organism evidence="3 4">
    <name type="scientific">Adineta steineri</name>
    <dbReference type="NCBI Taxonomy" id="433720"/>
    <lineage>
        <taxon>Eukaryota</taxon>
        <taxon>Metazoa</taxon>
        <taxon>Spiralia</taxon>
        <taxon>Gnathifera</taxon>
        <taxon>Rotifera</taxon>
        <taxon>Eurotatoria</taxon>
        <taxon>Bdelloidea</taxon>
        <taxon>Adinetida</taxon>
        <taxon>Adinetidae</taxon>
        <taxon>Adineta</taxon>
    </lineage>
</organism>
<dbReference type="PROSITE" id="PS50025">
    <property type="entry name" value="LAM_G_DOMAIN"/>
    <property type="match status" value="1"/>
</dbReference>
<dbReference type="CDD" id="cd00110">
    <property type="entry name" value="LamG"/>
    <property type="match status" value="1"/>
</dbReference>
<dbReference type="InterPro" id="IPR001791">
    <property type="entry name" value="Laminin_G"/>
</dbReference>
<evidence type="ECO:0000256" key="1">
    <source>
        <dbReference type="PROSITE-ProRule" id="PRU00122"/>
    </source>
</evidence>
<dbReference type="PANTHER" id="PTHR15036">
    <property type="entry name" value="PIKACHURIN-LIKE PROTEIN"/>
    <property type="match status" value="1"/>
</dbReference>
<protein>
    <recommendedName>
        <fullName evidence="2">Laminin G domain-containing protein</fullName>
    </recommendedName>
</protein>
<evidence type="ECO:0000313" key="3">
    <source>
        <dbReference type="EMBL" id="CAF0921300.1"/>
    </source>
</evidence>
<dbReference type="SUPFAM" id="SSF49899">
    <property type="entry name" value="Concanavalin A-like lectins/glucanases"/>
    <property type="match status" value="2"/>
</dbReference>
<evidence type="ECO:0000313" key="4">
    <source>
        <dbReference type="Proteomes" id="UP000663860"/>
    </source>
</evidence>
<comment type="caution">
    <text evidence="3">The sequence shown here is derived from an EMBL/GenBank/DDBJ whole genome shotgun (WGS) entry which is preliminary data.</text>
</comment>
<dbReference type="Gene3D" id="2.60.120.200">
    <property type="match status" value="2"/>
</dbReference>
<dbReference type="SMART" id="SM00282">
    <property type="entry name" value="LamG"/>
    <property type="match status" value="1"/>
</dbReference>
<dbReference type="InterPro" id="IPR013320">
    <property type="entry name" value="ConA-like_dom_sf"/>
</dbReference>
<accession>A0A814AX11</accession>
<dbReference type="GO" id="GO:0016020">
    <property type="term" value="C:membrane"/>
    <property type="evidence" value="ECO:0007669"/>
    <property type="project" value="UniProtKB-SubCell"/>
</dbReference>